<dbReference type="GO" id="GO:0055085">
    <property type="term" value="P:transmembrane transport"/>
    <property type="evidence" value="ECO:0007669"/>
    <property type="project" value="InterPro"/>
</dbReference>
<comment type="subcellular location">
    <subcellularLocation>
        <location evidence="1">Membrane</location>
        <topology evidence="1">Multi-pass membrane protein</topology>
    </subcellularLocation>
</comment>
<evidence type="ECO:0000256" key="4">
    <source>
        <dbReference type="ARBA" id="ARBA00023136"/>
    </source>
</evidence>
<feature type="transmembrane region" description="Helical" evidence="5">
    <location>
        <begin position="292"/>
        <end position="310"/>
    </location>
</feature>
<feature type="transmembrane region" description="Helical" evidence="5">
    <location>
        <begin position="74"/>
        <end position="96"/>
    </location>
</feature>
<dbReference type="OrthoDB" id="288203at2759"/>
<evidence type="ECO:0000259" key="6">
    <source>
        <dbReference type="Pfam" id="PF00916"/>
    </source>
</evidence>
<feature type="transmembrane region" description="Helical" evidence="5">
    <location>
        <begin position="33"/>
        <end position="54"/>
    </location>
</feature>
<dbReference type="Pfam" id="PF00916">
    <property type="entry name" value="Sulfate_transp"/>
    <property type="match status" value="1"/>
</dbReference>
<evidence type="ECO:0000256" key="5">
    <source>
        <dbReference type="SAM" id="Phobius"/>
    </source>
</evidence>
<proteinExistence type="predicted"/>
<feature type="domain" description="SLC26A/SulP transporter" evidence="6">
    <location>
        <begin position="33"/>
        <end position="425"/>
    </location>
</feature>
<feature type="transmembrane region" description="Helical" evidence="5">
    <location>
        <begin position="185"/>
        <end position="202"/>
    </location>
</feature>
<evidence type="ECO:0000256" key="1">
    <source>
        <dbReference type="ARBA" id="ARBA00004141"/>
    </source>
</evidence>
<comment type="caution">
    <text evidence="7">The sequence shown here is derived from an EMBL/GenBank/DDBJ whole genome shotgun (WGS) entry which is preliminary data.</text>
</comment>
<dbReference type="Proteomes" id="UP000291343">
    <property type="component" value="Unassembled WGS sequence"/>
</dbReference>
<dbReference type="GO" id="GO:0016020">
    <property type="term" value="C:membrane"/>
    <property type="evidence" value="ECO:0007669"/>
    <property type="project" value="UniProtKB-SubCell"/>
</dbReference>
<keyword evidence="8" id="KW-1185">Reference proteome</keyword>
<feature type="transmembrane region" description="Helical" evidence="5">
    <location>
        <begin position="223"/>
        <end position="246"/>
    </location>
</feature>
<evidence type="ECO:0000256" key="2">
    <source>
        <dbReference type="ARBA" id="ARBA00022692"/>
    </source>
</evidence>
<sequence length="605" mass="66199">MERQQRWKLRSKEILEKRIPIIKRLKTYTRVDFVSDFIAGTTIGLTMIPQSIAYASLAGLSPQYGLNSTFIGSFLYAIFGTVKEVSIGPTSLMALLTFEYTRDLTPDFVIILVFVSGIVEFLMALLKLGFLVNFISTPVTSGFTTATSIIIIVSQLKGLLGVRFKSCGFIDNIFELIMHASEARLAADFVLGMFCIFTLLALRKLKDISISDATPSKRVLKKVLWFTSIGRNALVVLICAGVAAWYESRPGGKVPFLLSRQAGSGIPPFTLPPTHARVGNQTYDAVQMVEELGSGIFVVPIVGVLVNIAIAKAFSSGGVIDATQEMLALSLCNVLGSCFGGMPTCGAFTRSAVSSASSVASPLAGIFSGCLSLLAVNFLPQYLHLIPRAALSSILICAVSFLIDWQIIMPLWRTNKRDLFILIVTFLTCLAFGVEIGLLVGVTMDLCHLLHLWATPNILQERVKSPNNDIEYILITADKGLFYPAVDRLYTSFVTVLSDSIINNLPVVINCIHFTGIDYTSAKSLCGLAEMAEKRKVSLIFLNMKNELGLICNSLCSKKMLCCTDAQDLESFLINCHSERNNILKSESVPLLVIRTDDDNKLKSK</sequence>
<gene>
    <name evidence="7" type="ORF">LSTR_LSTR003271</name>
</gene>
<name>A0A482XWZ1_LAOST</name>
<accession>A0A482XWZ1</accession>
<dbReference type="EMBL" id="QKKF02000897">
    <property type="protein sequence ID" value="RZF48891.1"/>
    <property type="molecule type" value="Genomic_DNA"/>
</dbReference>
<dbReference type="InterPro" id="IPR011547">
    <property type="entry name" value="SLC26A/SulP_dom"/>
</dbReference>
<keyword evidence="2 5" id="KW-0812">Transmembrane</keyword>
<dbReference type="InParanoid" id="A0A482XWZ1"/>
<dbReference type="STRING" id="195883.A0A482XWZ1"/>
<feature type="transmembrane region" description="Helical" evidence="5">
    <location>
        <begin position="419"/>
        <end position="442"/>
    </location>
</feature>
<evidence type="ECO:0000313" key="8">
    <source>
        <dbReference type="Proteomes" id="UP000291343"/>
    </source>
</evidence>
<feature type="transmembrane region" description="Helical" evidence="5">
    <location>
        <begin position="108"/>
        <end position="135"/>
    </location>
</feature>
<dbReference type="PANTHER" id="PTHR11814">
    <property type="entry name" value="SULFATE TRANSPORTER"/>
    <property type="match status" value="1"/>
</dbReference>
<dbReference type="InterPro" id="IPR001902">
    <property type="entry name" value="SLC26A/SulP_fam"/>
</dbReference>
<evidence type="ECO:0000313" key="7">
    <source>
        <dbReference type="EMBL" id="RZF48891.1"/>
    </source>
</evidence>
<dbReference type="SMR" id="A0A482XWZ1"/>
<dbReference type="AlphaFoldDB" id="A0A482XWZ1"/>
<organism evidence="7 8">
    <name type="scientific">Laodelphax striatellus</name>
    <name type="common">Small brown planthopper</name>
    <name type="synonym">Delphax striatella</name>
    <dbReference type="NCBI Taxonomy" id="195883"/>
    <lineage>
        <taxon>Eukaryota</taxon>
        <taxon>Metazoa</taxon>
        <taxon>Ecdysozoa</taxon>
        <taxon>Arthropoda</taxon>
        <taxon>Hexapoda</taxon>
        <taxon>Insecta</taxon>
        <taxon>Pterygota</taxon>
        <taxon>Neoptera</taxon>
        <taxon>Paraneoptera</taxon>
        <taxon>Hemiptera</taxon>
        <taxon>Auchenorrhyncha</taxon>
        <taxon>Fulgoroidea</taxon>
        <taxon>Delphacidae</taxon>
        <taxon>Criomorphinae</taxon>
        <taxon>Laodelphax</taxon>
    </lineage>
</organism>
<keyword evidence="3 5" id="KW-1133">Transmembrane helix</keyword>
<feature type="transmembrane region" description="Helical" evidence="5">
    <location>
        <begin position="385"/>
        <end position="407"/>
    </location>
</feature>
<feature type="transmembrane region" description="Helical" evidence="5">
    <location>
        <begin position="359"/>
        <end position="379"/>
    </location>
</feature>
<keyword evidence="4 5" id="KW-0472">Membrane</keyword>
<evidence type="ECO:0000256" key="3">
    <source>
        <dbReference type="ARBA" id="ARBA00022989"/>
    </source>
</evidence>
<protein>
    <recommendedName>
        <fullName evidence="6">SLC26A/SulP transporter domain-containing protein</fullName>
    </recommendedName>
</protein>
<reference evidence="7 8" key="1">
    <citation type="journal article" date="2017" name="Gigascience">
        <title>Genome sequence of the small brown planthopper, Laodelphax striatellus.</title>
        <authorList>
            <person name="Zhu J."/>
            <person name="Jiang F."/>
            <person name="Wang X."/>
            <person name="Yang P."/>
            <person name="Bao Y."/>
            <person name="Zhao W."/>
            <person name="Wang W."/>
            <person name="Lu H."/>
            <person name="Wang Q."/>
            <person name="Cui N."/>
            <person name="Li J."/>
            <person name="Chen X."/>
            <person name="Luo L."/>
            <person name="Yu J."/>
            <person name="Kang L."/>
            <person name="Cui F."/>
        </authorList>
    </citation>
    <scope>NUCLEOTIDE SEQUENCE [LARGE SCALE GENOMIC DNA]</scope>
    <source>
        <strain evidence="7">Lst14</strain>
    </source>
</reference>